<reference evidence="1" key="1">
    <citation type="journal article" date="2023" name="G3 (Bethesda)">
        <title>A reference genome for the long-term kleptoplast-retaining sea slug Elysia crispata morphotype clarki.</title>
        <authorList>
            <person name="Eastman K.E."/>
            <person name="Pendleton A.L."/>
            <person name="Shaikh M.A."/>
            <person name="Suttiyut T."/>
            <person name="Ogas R."/>
            <person name="Tomko P."/>
            <person name="Gavelis G."/>
            <person name="Widhalm J.R."/>
            <person name="Wisecaver J.H."/>
        </authorList>
    </citation>
    <scope>NUCLEOTIDE SEQUENCE</scope>
    <source>
        <strain evidence="1">ECLA1</strain>
    </source>
</reference>
<keyword evidence="2" id="KW-1185">Reference proteome</keyword>
<sequence>MHYGDRSVFFTTRSVKQTKSIDVDNGYTVVASGDQTCGVTRDTMIELCTLFTPGLNETNIFLKREEKRQGGILRSTVPAFYFKRSQT</sequence>
<protein>
    <submittedName>
        <fullName evidence="1">Uncharacterized protein</fullName>
    </submittedName>
</protein>
<organism evidence="1 2">
    <name type="scientific">Elysia crispata</name>
    <name type="common">lettuce slug</name>
    <dbReference type="NCBI Taxonomy" id="231223"/>
    <lineage>
        <taxon>Eukaryota</taxon>
        <taxon>Metazoa</taxon>
        <taxon>Spiralia</taxon>
        <taxon>Lophotrochozoa</taxon>
        <taxon>Mollusca</taxon>
        <taxon>Gastropoda</taxon>
        <taxon>Heterobranchia</taxon>
        <taxon>Euthyneura</taxon>
        <taxon>Panpulmonata</taxon>
        <taxon>Sacoglossa</taxon>
        <taxon>Placobranchoidea</taxon>
        <taxon>Plakobranchidae</taxon>
        <taxon>Elysia</taxon>
    </lineage>
</organism>
<gene>
    <name evidence="1" type="ORF">RRG08_019494</name>
</gene>
<evidence type="ECO:0000313" key="1">
    <source>
        <dbReference type="EMBL" id="KAK3746573.1"/>
    </source>
</evidence>
<comment type="caution">
    <text evidence="1">The sequence shown here is derived from an EMBL/GenBank/DDBJ whole genome shotgun (WGS) entry which is preliminary data.</text>
</comment>
<accession>A0AAE0YJT8</accession>
<dbReference type="EMBL" id="JAWDGP010006134">
    <property type="protein sequence ID" value="KAK3746573.1"/>
    <property type="molecule type" value="Genomic_DNA"/>
</dbReference>
<dbReference type="Proteomes" id="UP001283361">
    <property type="component" value="Unassembled WGS sequence"/>
</dbReference>
<name>A0AAE0YJT8_9GAST</name>
<evidence type="ECO:0000313" key="2">
    <source>
        <dbReference type="Proteomes" id="UP001283361"/>
    </source>
</evidence>
<dbReference type="AlphaFoldDB" id="A0AAE0YJT8"/>
<proteinExistence type="predicted"/>